<reference evidence="1" key="1">
    <citation type="submission" date="2016-03" db="EMBL/GenBank/DDBJ databases">
        <title>Mechanisms controlling the formation of the plant cell surface in tip-growing cells are functionally conserved among land plants.</title>
        <authorList>
            <person name="Honkanen S."/>
            <person name="Jones V.A."/>
            <person name="Morieri G."/>
            <person name="Champion C."/>
            <person name="Hetherington A.J."/>
            <person name="Kelly S."/>
            <person name="Saint-Marcoux D."/>
            <person name="Proust H."/>
            <person name="Prescott H."/>
            <person name="Dolan L."/>
        </authorList>
    </citation>
    <scope>NUCLEOTIDE SEQUENCE [LARGE SCALE GENOMIC DNA]</scope>
    <source>
        <tissue evidence="1">Whole gametophyte</tissue>
    </source>
</reference>
<dbReference type="EMBL" id="LVLJ01000189">
    <property type="protein sequence ID" value="OAE35337.1"/>
    <property type="molecule type" value="Genomic_DNA"/>
</dbReference>
<name>A0A176WQE7_MARPO</name>
<accession>A0A176WQE7</accession>
<dbReference type="Proteomes" id="UP000077202">
    <property type="component" value="Unassembled WGS sequence"/>
</dbReference>
<comment type="caution">
    <text evidence="1">The sequence shown here is derived from an EMBL/GenBank/DDBJ whole genome shotgun (WGS) entry which is preliminary data.</text>
</comment>
<protein>
    <submittedName>
        <fullName evidence="1">Uncharacterized protein</fullName>
    </submittedName>
</protein>
<keyword evidence="2" id="KW-1185">Reference proteome</keyword>
<gene>
    <name evidence="1" type="ORF">AXG93_4491s1170</name>
</gene>
<evidence type="ECO:0000313" key="1">
    <source>
        <dbReference type="EMBL" id="OAE35337.1"/>
    </source>
</evidence>
<proteinExistence type="predicted"/>
<sequence length="108" mass="12071">MRRGTGVVPSPSHSWCMEKNGDMYGTEHDLTCSFTNISTTRPVIPGLSVELAFRDVYGSRDTVVVSYWFIQGQYDVSHPLVSSSAARVWLDIGVHSEEKSERQYQSVG</sequence>
<evidence type="ECO:0000313" key="2">
    <source>
        <dbReference type="Proteomes" id="UP000077202"/>
    </source>
</evidence>
<organism evidence="1 2">
    <name type="scientific">Marchantia polymorpha subsp. ruderalis</name>
    <dbReference type="NCBI Taxonomy" id="1480154"/>
    <lineage>
        <taxon>Eukaryota</taxon>
        <taxon>Viridiplantae</taxon>
        <taxon>Streptophyta</taxon>
        <taxon>Embryophyta</taxon>
        <taxon>Marchantiophyta</taxon>
        <taxon>Marchantiopsida</taxon>
        <taxon>Marchantiidae</taxon>
        <taxon>Marchantiales</taxon>
        <taxon>Marchantiaceae</taxon>
        <taxon>Marchantia</taxon>
    </lineage>
</organism>
<dbReference type="AlphaFoldDB" id="A0A176WQE7"/>